<comment type="catalytic activity">
    <reaction evidence="6">
        <text>a 1,3-diacyl-sn-glycerol + H2O = a 1-acyl-sn-glycerol + a fatty acid + H(+)</text>
        <dbReference type="Rhea" id="RHEA:38503"/>
        <dbReference type="ChEBI" id="CHEBI:15377"/>
        <dbReference type="ChEBI" id="CHEBI:15378"/>
        <dbReference type="ChEBI" id="CHEBI:28868"/>
        <dbReference type="ChEBI" id="CHEBI:64683"/>
        <dbReference type="ChEBI" id="CHEBI:77272"/>
    </reaction>
</comment>
<evidence type="ECO:0000256" key="4">
    <source>
        <dbReference type="ARBA" id="ARBA00042703"/>
    </source>
</evidence>
<dbReference type="PANTHER" id="PTHR46118">
    <property type="entry name" value="PROTEIN ABHD11"/>
    <property type="match status" value="1"/>
</dbReference>
<accession>A0A0K8WCG0</accession>
<organism evidence="13">
    <name type="scientific">Bactrocera latifrons</name>
    <name type="common">Malaysian fruit fly</name>
    <name type="synonym">Chaetodacus latifrons</name>
    <dbReference type="NCBI Taxonomy" id="174628"/>
    <lineage>
        <taxon>Eukaryota</taxon>
        <taxon>Metazoa</taxon>
        <taxon>Ecdysozoa</taxon>
        <taxon>Arthropoda</taxon>
        <taxon>Hexapoda</taxon>
        <taxon>Insecta</taxon>
        <taxon>Pterygota</taxon>
        <taxon>Neoptera</taxon>
        <taxon>Endopterygota</taxon>
        <taxon>Diptera</taxon>
        <taxon>Brachycera</taxon>
        <taxon>Muscomorpha</taxon>
        <taxon>Tephritoidea</taxon>
        <taxon>Tephritidae</taxon>
        <taxon>Bactrocera</taxon>
        <taxon>Bactrocera</taxon>
    </lineage>
</organism>
<protein>
    <recommendedName>
        <fullName evidence="7">sn-1-specific diacylglycerol lipase ABHD11</fullName>
        <ecNumber evidence="3">3.1.1.116</ecNumber>
    </recommendedName>
    <alternativeName>
        <fullName evidence="4">Alpha/beta hydrolase domain-containing protein 11</fullName>
    </alternativeName>
</protein>
<dbReference type="PANTHER" id="PTHR46118:SF4">
    <property type="entry name" value="PROTEIN ABHD11"/>
    <property type="match status" value="1"/>
</dbReference>
<comment type="catalytic activity">
    <reaction evidence="8">
        <text>1-octadecanoyl-2-(4Z,7Z,10Z,13Z,16Z,19Z-docosahexaenoyl)-sn-glycerol + H2O = 2-(4Z,7Z,10Z,13Z,16Z,19Z-docosahexaenoyl)-glycerol + octadecanoate + H(+)</text>
        <dbReference type="Rhea" id="RHEA:77107"/>
        <dbReference type="ChEBI" id="CHEBI:15377"/>
        <dbReference type="ChEBI" id="CHEBI:15378"/>
        <dbReference type="ChEBI" id="CHEBI:25629"/>
        <dbReference type="ChEBI" id="CHEBI:77129"/>
        <dbReference type="ChEBI" id="CHEBI:186738"/>
    </reaction>
</comment>
<reference evidence="13" key="1">
    <citation type="submission" date="2015-06" db="EMBL/GenBank/DDBJ databases">
        <authorList>
            <person name="Hoefler B.C."/>
            <person name="Straight P.D."/>
        </authorList>
    </citation>
    <scope>NUCLEOTIDE SEQUENCE</scope>
</reference>
<keyword evidence="2 13" id="KW-0378">Hydrolase</keyword>
<evidence type="ECO:0000256" key="8">
    <source>
        <dbReference type="ARBA" id="ARBA00048283"/>
    </source>
</evidence>
<evidence type="ECO:0000256" key="11">
    <source>
        <dbReference type="ARBA" id="ARBA00048919"/>
    </source>
</evidence>
<comment type="catalytic activity">
    <reaction evidence="10">
        <text>1-octadecanoyl-2-(9Z-octadecenoyl)-sn-glycerol + H2O = 2-(9Z-octadecenoyl)-glycerol + octadecanoate + H(+)</text>
        <dbReference type="Rhea" id="RHEA:77103"/>
        <dbReference type="ChEBI" id="CHEBI:15377"/>
        <dbReference type="ChEBI" id="CHEBI:15378"/>
        <dbReference type="ChEBI" id="CHEBI:25629"/>
        <dbReference type="ChEBI" id="CHEBI:73990"/>
        <dbReference type="ChEBI" id="CHEBI:75468"/>
    </reaction>
</comment>
<dbReference type="Pfam" id="PF00561">
    <property type="entry name" value="Abhydrolase_1"/>
    <property type="match status" value="1"/>
</dbReference>
<dbReference type="SUPFAM" id="SSF53474">
    <property type="entry name" value="alpha/beta-Hydrolases"/>
    <property type="match status" value="1"/>
</dbReference>
<dbReference type="GO" id="GO:0005739">
    <property type="term" value="C:mitochondrion"/>
    <property type="evidence" value="ECO:0007669"/>
    <property type="project" value="TreeGrafter"/>
</dbReference>
<evidence type="ECO:0000313" key="13">
    <source>
        <dbReference type="EMBL" id="JAI48714.1"/>
    </source>
</evidence>
<evidence type="ECO:0000256" key="10">
    <source>
        <dbReference type="ARBA" id="ARBA00048513"/>
    </source>
</evidence>
<evidence type="ECO:0000256" key="7">
    <source>
        <dbReference type="ARBA" id="ARBA00044064"/>
    </source>
</evidence>
<comment type="similarity">
    <text evidence="1">Belongs to the AB hydrolase superfamily.</text>
</comment>
<evidence type="ECO:0000256" key="1">
    <source>
        <dbReference type="ARBA" id="ARBA00008645"/>
    </source>
</evidence>
<dbReference type="GO" id="GO:0052689">
    <property type="term" value="F:carboxylic ester hydrolase activity"/>
    <property type="evidence" value="ECO:0007669"/>
    <property type="project" value="TreeGrafter"/>
</dbReference>
<comment type="catalytic activity">
    <reaction evidence="11">
        <text>1-octadecanoyl-2-(5Z,8Z,11Z,14Z-eicosatetraenoyl)-sn-glycerol + H2O = 2-(5Z,8Z,11Z,14Z-eicosatetraenoyl)-glycerol + octadecanoate + H(+)</text>
        <dbReference type="Rhea" id="RHEA:38507"/>
        <dbReference type="ChEBI" id="CHEBI:15377"/>
        <dbReference type="ChEBI" id="CHEBI:15378"/>
        <dbReference type="ChEBI" id="CHEBI:25629"/>
        <dbReference type="ChEBI" id="CHEBI:52392"/>
        <dbReference type="ChEBI" id="CHEBI:75728"/>
    </reaction>
</comment>
<feature type="domain" description="AB hydrolase-1" evidence="12">
    <location>
        <begin position="52"/>
        <end position="291"/>
    </location>
</feature>
<dbReference type="EC" id="3.1.1.116" evidence="3"/>
<dbReference type="AlphaFoldDB" id="A0A0K8WCG0"/>
<evidence type="ECO:0000259" key="12">
    <source>
        <dbReference type="Pfam" id="PF00561"/>
    </source>
</evidence>
<proteinExistence type="inferred from homology"/>
<evidence type="ECO:0000256" key="6">
    <source>
        <dbReference type="ARBA" id="ARBA00043742"/>
    </source>
</evidence>
<evidence type="ECO:0000256" key="2">
    <source>
        <dbReference type="ARBA" id="ARBA00022801"/>
    </source>
</evidence>
<evidence type="ECO:0000256" key="3">
    <source>
        <dbReference type="ARBA" id="ARBA00026104"/>
    </source>
</evidence>
<dbReference type="EMBL" id="GDHF01003600">
    <property type="protein sequence ID" value="JAI48714.1"/>
    <property type="molecule type" value="Transcribed_RNA"/>
</dbReference>
<comment type="catalytic activity">
    <reaction evidence="5">
        <text>a 1,2-diacyl-sn-glycerol + H2O = a 2-acylglycerol + a fatty acid + H(+)</text>
        <dbReference type="Rhea" id="RHEA:33275"/>
        <dbReference type="ChEBI" id="CHEBI:15377"/>
        <dbReference type="ChEBI" id="CHEBI:15378"/>
        <dbReference type="ChEBI" id="CHEBI:17389"/>
        <dbReference type="ChEBI" id="CHEBI:17815"/>
        <dbReference type="ChEBI" id="CHEBI:28868"/>
        <dbReference type="EC" id="3.1.1.116"/>
    </reaction>
</comment>
<gene>
    <name evidence="13" type="primary">abhd11_0</name>
    <name evidence="13" type="ORF">c3_g6_i6</name>
</gene>
<dbReference type="OrthoDB" id="8119704at2759"/>
<dbReference type="InterPro" id="IPR029058">
    <property type="entry name" value="AB_hydrolase_fold"/>
</dbReference>
<sequence length="304" mass="34793">MYFTNQIVPKSLLKKCIEKALFASPMMRSFANITPIQMAYTLYGENNSTYLPLIIMHGLFGSQRNWKTVARTLESKVDKMIFTVDARNHGDSPHTSEHSSAHMAVDISELMKSKGITKTCAMGHSMGGRTMMHLALKQPELVDRAIIIDISPIAVPRDFHQMDEIFKAMENVDIPAKYSLGQGRKIAEEQIKKAVGVQATVEFILMNLRKRNTGEFYWVPNIATLHKNLRLFNDFQEHVKDLPPFRGPVMFICGNQSNFVDPNSWPDIQQMFPNSELHWLDAGHLVHFDQPEMFLNLVVDFLRR</sequence>
<name>A0A0K8WCG0_BACLA</name>
<dbReference type="Gene3D" id="3.40.50.1820">
    <property type="entry name" value="alpha/beta hydrolase"/>
    <property type="match status" value="1"/>
</dbReference>
<evidence type="ECO:0000256" key="9">
    <source>
        <dbReference type="ARBA" id="ARBA00048504"/>
    </source>
</evidence>
<comment type="catalytic activity">
    <reaction evidence="9">
        <text>1,2-didecanoylglycerol + H2O = decanoylglycerol + decanoate + H(+)</text>
        <dbReference type="Rhea" id="RHEA:48596"/>
        <dbReference type="ChEBI" id="CHEBI:11152"/>
        <dbReference type="ChEBI" id="CHEBI:15377"/>
        <dbReference type="ChEBI" id="CHEBI:15378"/>
        <dbReference type="ChEBI" id="CHEBI:27689"/>
        <dbReference type="ChEBI" id="CHEBI:90605"/>
    </reaction>
</comment>
<evidence type="ECO:0000256" key="5">
    <source>
        <dbReference type="ARBA" id="ARBA00043667"/>
    </source>
</evidence>
<dbReference type="InterPro" id="IPR000073">
    <property type="entry name" value="AB_hydrolase_1"/>
</dbReference>